<reference evidence="1" key="1">
    <citation type="submission" date="2014-05" db="EMBL/GenBank/DDBJ databases">
        <title>The genome and life-stage specific transcriptomes of Globodera pallida elucidate key aspects of plant parasitism by a cyst nematode.</title>
        <authorList>
            <person name="Cotton J.A."/>
            <person name="Lilley C.J."/>
            <person name="Jones L.M."/>
            <person name="Kikuchi T."/>
            <person name="Reid A.J."/>
            <person name="Thorpe P."/>
            <person name="Tsai I.J."/>
            <person name="Beasley H."/>
            <person name="Blok V."/>
            <person name="Cock P.J.A."/>
            <person name="Van den Akker S.E."/>
            <person name="Holroyd N."/>
            <person name="Hunt M."/>
            <person name="Mantelin S."/>
            <person name="Naghra H."/>
            <person name="Pain A."/>
            <person name="Palomares-Rius J.E."/>
            <person name="Zarowiecki M."/>
            <person name="Berriman M."/>
            <person name="Jones J.T."/>
            <person name="Urwin P.E."/>
        </authorList>
    </citation>
    <scope>NUCLEOTIDE SEQUENCE [LARGE SCALE GENOMIC DNA]</scope>
    <source>
        <strain evidence="1">Lindley</strain>
    </source>
</reference>
<sequence>MDMQEQEAAHQGKVHYDIGKWALLPRLDIHVEGPIPLNLVPKYAHKTRLLNGIKQWRFAVLLLLDRERFPNAFERARDQFCENLSTPAQLSVLREASGANSVQIHRLNQTFNCTPQVGFDVLYLFYPRSVRLIRLSIRLNIILGIVRNALNEFPAVYVPEEETDDTPE</sequence>
<reference evidence="2" key="2">
    <citation type="submission" date="2016-06" db="UniProtKB">
        <authorList>
            <consortium name="WormBaseParasite"/>
        </authorList>
    </citation>
    <scope>IDENTIFICATION</scope>
</reference>
<name>A0A183CNV3_GLOPA</name>
<evidence type="ECO:0000313" key="1">
    <source>
        <dbReference type="Proteomes" id="UP000050741"/>
    </source>
</evidence>
<organism evidence="1 2">
    <name type="scientific">Globodera pallida</name>
    <name type="common">Potato cyst nematode worm</name>
    <name type="synonym">Heterodera pallida</name>
    <dbReference type="NCBI Taxonomy" id="36090"/>
    <lineage>
        <taxon>Eukaryota</taxon>
        <taxon>Metazoa</taxon>
        <taxon>Ecdysozoa</taxon>
        <taxon>Nematoda</taxon>
        <taxon>Chromadorea</taxon>
        <taxon>Rhabditida</taxon>
        <taxon>Tylenchina</taxon>
        <taxon>Tylenchomorpha</taxon>
        <taxon>Tylenchoidea</taxon>
        <taxon>Heteroderidae</taxon>
        <taxon>Heteroderinae</taxon>
        <taxon>Globodera</taxon>
    </lineage>
</organism>
<dbReference type="Proteomes" id="UP000050741">
    <property type="component" value="Unassembled WGS sequence"/>
</dbReference>
<keyword evidence="1" id="KW-1185">Reference proteome</keyword>
<dbReference type="AlphaFoldDB" id="A0A183CNV3"/>
<evidence type="ECO:0000313" key="2">
    <source>
        <dbReference type="WBParaSite" id="GPLIN_001456000"/>
    </source>
</evidence>
<accession>A0A183CNV3</accession>
<proteinExistence type="predicted"/>
<dbReference type="WBParaSite" id="GPLIN_001456000">
    <property type="protein sequence ID" value="GPLIN_001456000"/>
    <property type="gene ID" value="GPLIN_001456000"/>
</dbReference>
<protein>
    <submittedName>
        <fullName evidence="2">Uncharacterized protein</fullName>
    </submittedName>
</protein>